<proteinExistence type="predicted"/>
<evidence type="ECO:0000256" key="1">
    <source>
        <dbReference type="SAM" id="Coils"/>
    </source>
</evidence>
<feature type="compositionally biased region" description="Basic and acidic residues" evidence="2">
    <location>
        <begin position="1179"/>
        <end position="1203"/>
    </location>
</feature>
<feature type="compositionally biased region" description="Low complexity" evidence="2">
    <location>
        <begin position="1135"/>
        <end position="1147"/>
    </location>
</feature>
<evidence type="ECO:0000256" key="2">
    <source>
        <dbReference type="SAM" id="MobiDB-lite"/>
    </source>
</evidence>
<dbReference type="VEuPathDB" id="FungiDB:BTJ68_14002"/>
<dbReference type="GO" id="GO:0005737">
    <property type="term" value="C:cytoplasm"/>
    <property type="evidence" value="ECO:0007669"/>
    <property type="project" value="TreeGrafter"/>
</dbReference>
<dbReference type="PANTHER" id="PTHR45615">
    <property type="entry name" value="MYOSIN HEAVY CHAIN, NON-MUSCLE"/>
    <property type="match status" value="1"/>
</dbReference>
<dbReference type="GO" id="GO:0032982">
    <property type="term" value="C:myosin filament"/>
    <property type="evidence" value="ECO:0007669"/>
    <property type="project" value="TreeGrafter"/>
</dbReference>
<feature type="compositionally biased region" description="Basic residues" evidence="2">
    <location>
        <begin position="382"/>
        <end position="392"/>
    </location>
</feature>
<feature type="compositionally biased region" description="Basic residues" evidence="2">
    <location>
        <begin position="1064"/>
        <end position="1078"/>
    </location>
</feature>
<keyword evidence="1" id="KW-0175">Coiled coil</keyword>
<feature type="compositionally biased region" description="Basic and acidic residues" evidence="2">
    <location>
        <begin position="1157"/>
        <end position="1170"/>
    </location>
</feature>
<dbReference type="Proteomes" id="UP000281245">
    <property type="component" value="Unassembled WGS sequence"/>
</dbReference>
<protein>
    <submittedName>
        <fullName evidence="3">Uncharacterized protein</fullName>
    </submittedName>
</protein>
<accession>A0A3M6X9M8</accession>
<organism evidence="3 4">
    <name type="scientific">Hortaea werneckii</name>
    <name type="common">Black yeast</name>
    <name type="synonym">Cladosporium werneckii</name>
    <dbReference type="NCBI Taxonomy" id="91943"/>
    <lineage>
        <taxon>Eukaryota</taxon>
        <taxon>Fungi</taxon>
        <taxon>Dikarya</taxon>
        <taxon>Ascomycota</taxon>
        <taxon>Pezizomycotina</taxon>
        <taxon>Dothideomycetes</taxon>
        <taxon>Dothideomycetidae</taxon>
        <taxon>Mycosphaerellales</taxon>
        <taxon>Teratosphaeriaceae</taxon>
        <taxon>Hortaea</taxon>
    </lineage>
</organism>
<comment type="caution">
    <text evidence="3">The sequence shown here is derived from an EMBL/GenBank/DDBJ whole genome shotgun (WGS) entry which is preliminary data.</text>
</comment>
<feature type="compositionally biased region" description="Low complexity" evidence="2">
    <location>
        <begin position="452"/>
        <end position="472"/>
    </location>
</feature>
<dbReference type="EMBL" id="QWIJ01000125">
    <property type="protein sequence ID" value="RMX87250.1"/>
    <property type="molecule type" value="Genomic_DNA"/>
</dbReference>
<name>A0A3M6X9M8_HORWE</name>
<feature type="coiled-coil region" evidence="1">
    <location>
        <begin position="222"/>
        <end position="249"/>
    </location>
</feature>
<sequence length="1323" mass="146356">MADNAIQSFLASYGQSERSVTDNIPHPPVSCCCGNRACAYLTHNQSALADLERDVRTAAQLGQVRVNVSRPTSRYELEQRPMQAVDQSTSALTFSLQALLMRHEAYIAESEKERKAMMAHIESLEAEKQAVEEKNANVIEENRGLLDQLESLNSAASVADSQVINLQATLQSTQLELQRLSGLAARTERLEQQLCDYEKEQVTWQAAMESQEEATKSAVRRWQQAERDVADMQEQVERIEREARQEQERHTEVVGRMERRHAVERELDSAAGRLKGAAATRNKGQEPVSNSVVSHFVKDILSDNANLQMGIVELREMLQNSNDEVETLRRQLSEHQAIPDEGNRDCVVPERPDLREELNRASSQELHVHHHYHAPPSANKKSALRRPKKRRYGVLAPGQFTPPRSGYSTPRSSMSYGTASSAATILQQTSVSVPQTSRKDKRFSTQSNQTYQSTLSSSGPSSPQSSANRASSMFDRVFSDVGHESSRPTSPETTDGPDSPVWAPSNPKRSSLGAMRTVSAPTVHRRGIMPGAAQPSMDSILGTSVDEAFDLNSTSTVIPEEEESDWRDDVSAAPELDSSITSPLSDELLDPIHEPGYYRPAMRKAASHESLLSVHGMDIHTLKARPSQLLAGGFSGRSFTSGAVISGATAHAARPAAISRPSDSGKDLLSGVAAERRPLNRPSLGSKVGGWVFGRWSTAPSQTTADECSISSSESTKQDKTAHPAPGSQKDTDATAKKPNPPKMRPPGINQPGPIFGFPAEVRQQHLPILKTLDEEELKKEHIPLLLERLSATLSRSSVKQQSQALPLQKVVMDMQEGPGDLSDSGPNAMNESDLEIDSSQGGDMLAEAVEPSSDFKIITVGQAALPARRGVQSDFYQDLKIAEDPDAPLWQLPTDRHLRSRRSVATIVHSPEGKLYVKTCQLFERNWECESQDALPHEAKALTPYSLALLVKLGKLSKWTKKDIVYGHKVLVLEWKARLQAYGYPPEPNGRKMVKVEVTGGPRAEIDFCESVIEENDQGVTLADVQNAIGVLKRRKCERKQLNIQPSTAFESEAARRTERQERRKLRRQRKSRKIRHEKQDESAKQARLLAKAEEQTARILNSRRESQTRGEHPTYSMTLPIRNQQMSLGQHTAEAPPAAPPLAADSAEKTATGDIRSEVNHSDERDRSAQQQILADRAVRRTRDRPRDSRFTGQIESRREATPALAEDEQYSKLSQTEKNVFNQVTWMLDARLNVEQRHGTLSRRKIKKLEAMVKSGGRRDGEAATLPSERFGVASLRGPTPGLSENGAPGSSTGGSRSRHEGEFMPFGSAQDTEMDEQSF</sequence>
<feature type="region of interest" description="Disordered" evidence="2">
    <location>
        <begin position="1049"/>
        <end position="1090"/>
    </location>
</feature>
<feature type="coiled-coil region" evidence="1">
    <location>
        <begin position="107"/>
        <end position="155"/>
    </location>
</feature>
<evidence type="ECO:0000313" key="3">
    <source>
        <dbReference type="EMBL" id="RMX87250.1"/>
    </source>
</evidence>
<feature type="region of interest" description="Disordered" evidence="2">
    <location>
        <begin position="364"/>
        <end position="515"/>
    </location>
</feature>
<gene>
    <name evidence="3" type="ORF">D0869_02485</name>
</gene>
<feature type="compositionally biased region" description="Basic and acidic residues" evidence="2">
    <location>
        <begin position="477"/>
        <end position="486"/>
    </location>
</feature>
<evidence type="ECO:0000313" key="4">
    <source>
        <dbReference type="Proteomes" id="UP000281245"/>
    </source>
</evidence>
<feature type="coiled-coil region" evidence="1">
    <location>
        <begin position="304"/>
        <end position="338"/>
    </location>
</feature>
<dbReference type="PANTHER" id="PTHR45615:SF36">
    <property type="entry name" value="MYOSIN HEAVY CHAIN-LIKE, ISOFORM B-RELATED"/>
    <property type="match status" value="1"/>
</dbReference>
<feature type="region of interest" description="Disordered" evidence="2">
    <location>
        <begin position="702"/>
        <end position="754"/>
    </location>
</feature>
<feature type="compositionally biased region" description="Basic and acidic residues" evidence="2">
    <location>
        <begin position="1079"/>
        <end position="1090"/>
    </location>
</feature>
<dbReference type="GO" id="GO:0016460">
    <property type="term" value="C:myosin II complex"/>
    <property type="evidence" value="ECO:0007669"/>
    <property type="project" value="TreeGrafter"/>
</dbReference>
<feature type="compositionally biased region" description="Polar residues" evidence="2">
    <location>
        <begin position="406"/>
        <end position="436"/>
    </location>
</feature>
<dbReference type="GO" id="GO:0051015">
    <property type="term" value="F:actin filament binding"/>
    <property type="evidence" value="ECO:0007669"/>
    <property type="project" value="TreeGrafter"/>
</dbReference>
<feature type="compositionally biased region" description="Basic and acidic residues" evidence="2">
    <location>
        <begin position="1054"/>
        <end position="1063"/>
    </location>
</feature>
<reference evidence="3 4" key="1">
    <citation type="journal article" date="2018" name="BMC Genomics">
        <title>Genomic evidence for intraspecific hybridization in a clonal and extremely halotolerant yeast.</title>
        <authorList>
            <person name="Gostincar C."/>
            <person name="Stajich J.E."/>
            <person name="Zupancic J."/>
            <person name="Zalar P."/>
            <person name="Gunde-Cimerman N."/>
        </authorList>
    </citation>
    <scope>NUCLEOTIDE SEQUENCE [LARGE SCALE GENOMIC DNA]</scope>
    <source>
        <strain evidence="3 4">EXF-6656</strain>
    </source>
</reference>
<feature type="compositionally biased region" description="Polar residues" evidence="2">
    <location>
        <begin position="702"/>
        <end position="715"/>
    </location>
</feature>
<feature type="region of interest" description="Disordered" evidence="2">
    <location>
        <begin position="1130"/>
        <end position="1214"/>
    </location>
</feature>
<dbReference type="GO" id="GO:0031032">
    <property type="term" value="P:actomyosin structure organization"/>
    <property type="evidence" value="ECO:0007669"/>
    <property type="project" value="TreeGrafter"/>
</dbReference>
<dbReference type="OrthoDB" id="4088568at2759"/>
<feature type="region of interest" description="Disordered" evidence="2">
    <location>
        <begin position="1260"/>
        <end position="1323"/>
    </location>
</feature>